<dbReference type="Gene3D" id="3.40.50.1110">
    <property type="entry name" value="SGNH hydrolase"/>
    <property type="match status" value="1"/>
</dbReference>
<evidence type="ECO:0000313" key="4">
    <source>
        <dbReference type="EMBL" id="OUN05007.1"/>
    </source>
</evidence>
<proteinExistence type="predicted"/>
<dbReference type="Pfam" id="PF03629">
    <property type="entry name" value="SASA"/>
    <property type="match status" value="1"/>
</dbReference>
<feature type="signal peptide" evidence="2">
    <location>
        <begin position="1"/>
        <end position="19"/>
    </location>
</feature>
<keyword evidence="2" id="KW-0732">Signal</keyword>
<feature type="domain" description="Sialate O-acetylesterase" evidence="3">
    <location>
        <begin position="105"/>
        <end position="357"/>
    </location>
</feature>
<organism evidence="4 5">
    <name type="scientific">Alistipes onderdonkii</name>
    <dbReference type="NCBI Taxonomy" id="328813"/>
    <lineage>
        <taxon>Bacteria</taxon>
        <taxon>Pseudomonadati</taxon>
        <taxon>Bacteroidota</taxon>
        <taxon>Bacteroidia</taxon>
        <taxon>Bacteroidales</taxon>
        <taxon>Rikenellaceae</taxon>
        <taxon>Alistipes</taxon>
    </lineage>
</organism>
<evidence type="ECO:0000256" key="1">
    <source>
        <dbReference type="ARBA" id="ARBA00022801"/>
    </source>
</evidence>
<dbReference type="PANTHER" id="PTHR22901">
    <property type="entry name" value="SIALATE O-ACETYLESTERASE"/>
    <property type="match status" value="1"/>
</dbReference>
<dbReference type="SUPFAM" id="SSF52266">
    <property type="entry name" value="SGNH hydrolase"/>
    <property type="match status" value="1"/>
</dbReference>
<dbReference type="RefSeq" id="WP_087401039.1">
    <property type="nucleotide sequence ID" value="NZ_NFHB01000001.1"/>
</dbReference>
<sequence>MKKLILSLICLAAAWGAAAKVELPEIIGSDMVLQQNAQCRLWGWADPRATVRIETSWGAECTVRSDADGRWSALVNTPVGSYEPQQVTIVSGDRVVLDNVLIGEVWFAGGQSNMEMPLRGFNNCPIAGANEIIARAGSMRDRLRYVKIPLTAAYTPQERVPGKWRPCTVETAPDFTATGYFFAELLSDVLDVPVGIVDCTWSGTRVEGWTNREILETYPDIDLTEKGIEATTHWLRPMVMYNAMLHPVAGYTVRGFLWYQGESNVNQYKDYAVRLSNMVGLWRSLWKQGDIPFYYVEVAPFAYGSGNGPYLREAQWEARELIPNSGLICTNDLVEPYEATNVHPKNKRDVGHRLAFMALNKTYGFSDIACESPRFRSIEIRDGKAYVALSHTEEGFSRMEDIRGFEVCGPDRVFHPADVAVDRRKLLLVISSKEVVRPVAVRYGFRDFMPGNLANIRGLPVVPFRTDDF</sequence>
<dbReference type="InterPro" id="IPR005181">
    <property type="entry name" value="SASA"/>
</dbReference>
<feature type="chain" id="PRO_5012621551" evidence="2">
    <location>
        <begin position="20"/>
        <end position="469"/>
    </location>
</feature>
<dbReference type="PANTHER" id="PTHR22901:SF0">
    <property type="entry name" value="SIALATE O-ACETYLESTERASE"/>
    <property type="match status" value="1"/>
</dbReference>
<name>A0A1Y3R2Z5_9BACT</name>
<gene>
    <name evidence="4" type="ORF">B5G41_01500</name>
</gene>
<evidence type="ECO:0000313" key="5">
    <source>
        <dbReference type="Proteomes" id="UP000195772"/>
    </source>
</evidence>
<dbReference type="GO" id="GO:0005975">
    <property type="term" value="P:carbohydrate metabolic process"/>
    <property type="evidence" value="ECO:0007669"/>
    <property type="project" value="TreeGrafter"/>
</dbReference>
<dbReference type="InterPro" id="IPR036514">
    <property type="entry name" value="SGNH_hydro_sf"/>
</dbReference>
<dbReference type="Proteomes" id="UP000195772">
    <property type="component" value="Unassembled WGS sequence"/>
</dbReference>
<dbReference type="AlphaFoldDB" id="A0A1Y3R2Z5"/>
<dbReference type="OrthoDB" id="9816001at2"/>
<dbReference type="GO" id="GO:0001681">
    <property type="term" value="F:sialate O-acetylesterase activity"/>
    <property type="evidence" value="ECO:0007669"/>
    <property type="project" value="InterPro"/>
</dbReference>
<dbReference type="eggNOG" id="COG1649">
    <property type="taxonomic scope" value="Bacteria"/>
</dbReference>
<accession>A0A1Y3R2Z5</accession>
<dbReference type="EMBL" id="NFHB01000001">
    <property type="protein sequence ID" value="OUN05007.1"/>
    <property type="molecule type" value="Genomic_DNA"/>
</dbReference>
<comment type="caution">
    <text evidence="4">The sequence shown here is derived from an EMBL/GenBank/DDBJ whole genome shotgun (WGS) entry which is preliminary data.</text>
</comment>
<keyword evidence="1" id="KW-0378">Hydrolase</keyword>
<protein>
    <submittedName>
        <fullName evidence="4">Sialate O-acetylesterase</fullName>
    </submittedName>
</protein>
<reference evidence="5" key="1">
    <citation type="submission" date="2017-04" db="EMBL/GenBank/DDBJ databases">
        <title>Function of individual gut microbiota members based on whole genome sequencing of pure cultures obtained from chicken caecum.</title>
        <authorList>
            <person name="Medvecky M."/>
            <person name="Cejkova D."/>
            <person name="Polansky O."/>
            <person name="Karasova D."/>
            <person name="Kubasova T."/>
            <person name="Cizek A."/>
            <person name="Rychlik I."/>
        </authorList>
    </citation>
    <scope>NUCLEOTIDE SEQUENCE [LARGE SCALE GENOMIC DNA]</scope>
    <source>
        <strain evidence="5">An90</strain>
    </source>
</reference>
<dbReference type="InterPro" id="IPR039329">
    <property type="entry name" value="SIAE"/>
</dbReference>
<evidence type="ECO:0000256" key="2">
    <source>
        <dbReference type="SAM" id="SignalP"/>
    </source>
</evidence>
<evidence type="ECO:0000259" key="3">
    <source>
        <dbReference type="Pfam" id="PF03629"/>
    </source>
</evidence>